<dbReference type="InterPro" id="IPR019734">
    <property type="entry name" value="TPR_rpt"/>
</dbReference>
<evidence type="ECO:0000313" key="18">
    <source>
        <dbReference type="EMBL" id="NDV29781.1"/>
    </source>
</evidence>
<dbReference type="GO" id="GO:0046872">
    <property type="term" value="F:metal ion binding"/>
    <property type="evidence" value="ECO:0007669"/>
    <property type="project" value="UniProtKB-UniRule"/>
</dbReference>
<comment type="similarity">
    <text evidence="2 14">Belongs to the XPG/RAD2 endonuclease family. EXO1 subfamily.</text>
</comment>
<feature type="compositionally biased region" description="Polar residues" evidence="15">
    <location>
        <begin position="430"/>
        <end position="439"/>
    </location>
</feature>
<proteinExistence type="inferred from homology"/>
<keyword evidence="11 14" id="KW-0234">DNA repair</keyword>
<dbReference type="Pfam" id="PF00752">
    <property type="entry name" value="XPG_N"/>
    <property type="match status" value="1"/>
</dbReference>
<dbReference type="InterPro" id="IPR006084">
    <property type="entry name" value="XPG/Rad2"/>
</dbReference>
<keyword evidence="6 14" id="KW-0378">Hydrolase</keyword>
<dbReference type="Gene3D" id="1.10.150.20">
    <property type="entry name" value="5' to 3' exonuclease, C-terminal subdomain"/>
    <property type="match status" value="1"/>
</dbReference>
<dbReference type="Gene3D" id="3.40.50.1010">
    <property type="entry name" value="5'-nuclease"/>
    <property type="match status" value="1"/>
</dbReference>
<evidence type="ECO:0000256" key="2">
    <source>
        <dbReference type="ARBA" id="ARBA00010563"/>
    </source>
</evidence>
<dbReference type="PROSITE" id="PS50005">
    <property type="entry name" value="TPR"/>
    <property type="match status" value="1"/>
</dbReference>
<dbReference type="CDD" id="cd09908">
    <property type="entry name" value="H3TH_EXO1"/>
    <property type="match status" value="1"/>
</dbReference>
<keyword evidence="13" id="KW-0802">TPR repeat</keyword>
<feature type="repeat" description="TPR" evidence="13">
    <location>
        <begin position="96"/>
        <end position="129"/>
    </location>
</feature>
<dbReference type="PROSITE" id="PS00841">
    <property type="entry name" value="XPG_1"/>
    <property type="match status" value="1"/>
</dbReference>
<dbReference type="SUPFAM" id="SSF88723">
    <property type="entry name" value="PIN domain-like"/>
    <property type="match status" value="1"/>
</dbReference>
<evidence type="ECO:0000256" key="15">
    <source>
        <dbReference type="SAM" id="MobiDB-lite"/>
    </source>
</evidence>
<evidence type="ECO:0000256" key="1">
    <source>
        <dbReference type="ARBA" id="ARBA00004123"/>
    </source>
</evidence>
<evidence type="ECO:0000256" key="10">
    <source>
        <dbReference type="ARBA" id="ARBA00023125"/>
    </source>
</evidence>
<keyword evidence="7 14" id="KW-0269">Exonuclease</keyword>
<dbReference type="GO" id="GO:0003677">
    <property type="term" value="F:DNA binding"/>
    <property type="evidence" value="ECO:0007669"/>
    <property type="project" value="UniProtKB-UniRule"/>
</dbReference>
<feature type="domain" description="XPG-I" evidence="16">
    <location>
        <begin position="138"/>
        <end position="209"/>
    </location>
</feature>
<evidence type="ECO:0000256" key="12">
    <source>
        <dbReference type="ARBA" id="ARBA00023242"/>
    </source>
</evidence>
<dbReference type="SMART" id="SM00484">
    <property type="entry name" value="XPGI"/>
    <property type="match status" value="1"/>
</dbReference>
<dbReference type="FunFam" id="3.40.50.1010:FF:000002">
    <property type="entry name" value="Exonuclease 1, putative"/>
    <property type="match status" value="1"/>
</dbReference>
<name>A0A6B2KYP5_9EUKA</name>
<dbReference type="InterPro" id="IPR006086">
    <property type="entry name" value="XPG-I_dom"/>
</dbReference>
<dbReference type="InterPro" id="IPR036279">
    <property type="entry name" value="5-3_exonuclease_C_sf"/>
</dbReference>
<dbReference type="SUPFAM" id="SSF47807">
    <property type="entry name" value="5' to 3' exonuclease, C-terminal subdomain"/>
    <property type="match status" value="1"/>
</dbReference>
<evidence type="ECO:0000256" key="6">
    <source>
        <dbReference type="ARBA" id="ARBA00022801"/>
    </source>
</evidence>
<dbReference type="FunFam" id="1.10.150.20:FF:000011">
    <property type="entry name" value="exonuclease 1"/>
    <property type="match status" value="1"/>
</dbReference>
<dbReference type="GO" id="GO:0006310">
    <property type="term" value="P:DNA recombination"/>
    <property type="evidence" value="ECO:0007669"/>
    <property type="project" value="TreeGrafter"/>
</dbReference>
<accession>A0A6B2KYP5</accession>
<keyword evidence="4 14" id="KW-0479">Metal-binding</keyword>
<keyword evidence="9 14" id="KW-0267">Excision nuclease</keyword>
<feature type="domain" description="XPG N-terminal" evidence="17">
    <location>
        <begin position="1"/>
        <end position="99"/>
    </location>
</feature>
<evidence type="ECO:0000256" key="3">
    <source>
        <dbReference type="ARBA" id="ARBA00022722"/>
    </source>
</evidence>
<dbReference type="InterPro" id="IPR029060">
    <property type="entry name" value="PIN-like_dom_sf"/>
</dbReference>
<evidence type="ECO:0000256" key="7">
    <source>
        <dbReference type="ARBA" id="ARBA00022839"/>
    </source>
</evidence>
<keyword evidence="14" id="KW-0228">DNA excision</keyword>
<dbReference type="GO" id="GO:0017108">
    <property type="term" value="F:5'-flap endonuclease activity"/>
    <property type="evidence" value="ECO:0007669"/>
    <property type="project" value="TreeGrafter"/>
</dbReference>
<keyword evidence="8 14" id="KW-0460">Magnesium</keyword>
<dbReference type="PRINTS" id="PR00853">
    <property type="entry name" value="XPGRADSUPER"/>
</dbReference>
<dbReference type="SMART" id="SM00279">
    <property type="entry name" value="HhH2"/>
    <property type="match status" value="1"/>
</dbReference>
<comment type="function">
    <text evidence="14">5'-&gt;3' double-stranded DNA exonuclease which may also possess a cryptic 3'-&gt;5' double-stranded DNA exonuclease activity. Functions in DNA mismatch repair.</text>
</comment>
<dbReference type="SMART" id="SM00485">
    <property type="entry name" value="XPGN"/>
    <property type="match status" value="1"/>
</dbReference>
<feature type="compositionally biased region" description="Polar residues" evidence="15">
    <location>
        <begin position="567"/>
        <end position="600"/>
    </location>
</feature>
<comment type="cofactor">
    <cofactor evidence="14">
        <name>Mg(2+)</name>
        <dbReference type="ChEBI" id="CHEBI:18420"/>
    </cofactor>
    <text evidence="14">Binds 2 magnesium ions per subunit. They probably participate in the reaction catalyzed by the enzyme. May bind an additional third magnesium ion after substrate binding.</text>
</comment>
<dbReference type="PROSITE" id="PS00842">
    <property type="entry name" value="XPG_2"/>
    <property type="match status" value="1"/>
</dbReference>
<evidence type="ECO:0000256" key="13">
    <source>
        <dbReference type="PROSITE-ProRule" id="PRU00339"/>
    </source>
</evidence>
<keyword evidence="12 14" id="KW-0539">Nucleus</keyword>
<organism evidence="18">
    <name type="scientific">Arcella intermedia</name>
    <dbReference type="NCBI Taxonomy" id="1963864"/>
    <lineage>
        <taxon>Eukaryota</taxon>
        <taxon>Amoebozoa</taxon>
        <taxon>Tubulinea</taxon>
        <taxon>Elardia</taxon>
        <taxon>Arcellinida</taxon>
        <taxon>Sphaerothecina</taxon>
        <taxon>Arcellidae</taxon>
        <taxon>Arcella</taxon>
    </lineage>
</organism>
<dbReference type="InterPro" id="IPR008918">
    <property type="entry name" value="HhH2"/>
</dbReference>
<evidence type="ECO:0000256" key="8">
    <source>
        <dbReference type="ARBA" id="ARBA00022842"/>
    </source>
</evidence>
<dbReference type="EC" id="3.1.-.-" evidence="14"/>
<keyword evidence="3 14" id="KW-0540">Nuclease</keyword>
<dbReference type="GO" id="GO:0005634">
    <property type="term" value="C:nucleus"/>
    <property type="evidence" value="ECO:0007669"/>
    <property type="project" value="UniProtKB-SubCell"/>
</dbReference>
<comment type="subcellular location">
    <subcellularLocation>
        <location evidence="1 14">Nucleus</location>
    </subcellularLocation>
</comment>
<feature type="compositionally biased region" description="Acidic residues" evidence="15">
    <location>
        <begin position="549"/>
        <end position="560"/>
    </location>
</feature>
<protein>
    <recommendedName>
        <fullName evidence="14">Exonuclease 1</fullName>
        <ecNumber evidence="14">3.1.-.-</ecNumber>
    </recommendedName>
</protein>
<dbReference type="InterPro" id="IPR044752">
    <property type="entry name" value="PIN-like_EXO1"/>
</dbReference>
<evidence type="ECO:0000259" key="17">
    <source>
        <dbReference type="SMART" id="SM00485"/>
    </source>
</evidence>
<evidence type="ECO:0000256" key="9">
    <source>
        <dbReference type="ARBA" id="ARBA00022881"/>
    </source>
</evidence>
<evidence type="ECO:0000259" key="16">
    <source>
        <dbReference type="SMART" id="SM00484"/>
    </source>
</evidence>
<dbReference type="InterPro" id="IPR006085">
    <property type="entry name" value="XPG_DNA_repair_N"/>
</dbReference>
<dbReference type="Pfam" id="PF00867">
    <property type="entry name" value="XPG_I"/>
    <property type="match status" value="1"/>
</dbReference>
<keyword evidence="5 14" id="KW-0227">DNA damage</keyword>
<dbReference type="GO" id="GO:0006298">
    <property type="term" value="P:mismatch repair"/>
    <property type="evidence" value="ECO:0007669"/>
    <property type="project" value="TreeGrafter"/>
</dbReference>
<evidence type="ECO:0000256" key="11">
    <source>
        <dbReference type="ARBA" id="ARBA00023204"/>
    </source>
</evidence>
<evidence type="ECO:0000256" key="14">
    <source>
        <dbReference type="RuleBase" id="RU910737"/>
    </source>
</evidence>
<feature type="region of interest" description="Disordered" evidence="15">
    <location>
        <begin position="549"/>
        <end position="651"/>
    </location>
</feature>
<feature type="compositionally biased region" description="Polar residues" evidence="15">
    <location>
        <begin position="612"/>
        <end position="626"/>
    </location>
</feature>
<evidence type="ECO:0000256" key="5">
    <source>
        <dbReference type="ARBA" id="ARBA00022763"/>
    </source>
</evidence>
<sequence>MGITGLLPVLKSITRNISLKELSGLRVAVDGYVWLHKGVYGCSKEIVQNIPTDKYVKYCMDNIKVLMEHGITPVIVFDGANLPMKQLEEEERRESREKYKAQAVEYTKQGKFNEANECYKKVVDITPAIAYRFIRELKIHGIEFIVAPYEADAQLAYLSQIGFVDAIISEDSDLLPYGASRVIYKFDKKSGTGQEILISDLRNNKELDFRSFNKDNFRHMCILSGCDYLKNIAGVGVKKAHQFVSRFKCPSRIIQAMRQVHKVPHNYENDFKRADLTFLHQWVWDPVQKKIVPLNHFEQDVNLDDFSHLGLKIDDKVGQLIAEGIINPTTKQPYECLPLDSQKPVTFMQKKPLTLTNTTQTKIIKPLKEVEYSTERKKTPLFLNKSTPPLQNTIDNQITVTSKYFNNKTLPLVPKTTPKPQILSPPTPPSNDNATNINAPSAPPFKKPRSFITRTDKKSLSYQHDSQMNSTQKLETIKNLNARFDCEMRELEYIDSNSTSPIEIREYHLKQQQCSGRVQFNMSTKSVSPPQYNLIQLSDEENIRELDEENDYDNDNDNDNGNDNGNPKLNFNQPQTECQSIASQDPINDNKVTGNDNINVNVYEDNKENGDENGTNKSGHGGNNETIPDLNITYKERTPPNSPKGDIGSFSSPSIYDPVSLTHTLITSPSLETPTSTTRTARPRFTSLTPLDFPNTTVLSPSLFDEKQFLSGMKSTPSKLPLPPSITIAPPSPSITILPFSFT</sequence>
<keyword evidence="10 14" id="KW-0238">DNA-binding</keyword>
<dbReference type="PANTHER" id="PTHR11081:SF8">
    <property type="entry name" value="EXONUCLEASE 1"/>
    <property type="match status" value="1"/>
</dbReference>
<feature type="region of interest" description="Disordered" evidence="15">
    <location>
        <begin position="415"/>
        <end position="449"/>
    </location>
</feature>
<dbReference type="InterPro" id="IPR019974">
    <property type="entry name" value="XPG_CS"/>
</dbReference>
<reference evidence="18" key="1">
    <citation type="journal article" date="2020" name="J. Eukaryot. Microbiol.">
        <title>De novo Sequencing, Assembly and Annotation of the Transcriptome for the Free-Living Testate Amoeba Arcella intermedia.</title>
        <authorList>
            <person name="Ribeiro G.M."/>
            <person name="Porfirio-Sousa A.L."/>
            <person name="Maurer-Alcala X.X."/>
            <person name="Katz L.A."/>
            <person name="Lahr D.J.G."/>
        </authorList>
    </citation>
    <scope>NUCLEOTIDE SEQUENCE</scope>
</reference>
<dbReference type="PANTHER" id="PTHR11081">
    <property type="entry name" value="FLAP ENDONUCLEASE FAMILY MEMBER"/>
    <property type="match status" value="1"/>
</dbReference>
<dbReference type="InterPro" id="IPR037315">
    <property type="entry name" value="EXO1_H3TH"/>
</dbReference>
<dbReference type="AlphaFoldDB" id="A0A6B2KYP5"/>
<dbReference type="GO" id="GO:0035312">
    <property type="term" value="F:5'-3' DNA exonuclease activity"/>
    <property type="evidence" value="ECO:0007669"/>
    <property type="project" value="UniProtKB-UniRule"/>
</dbReference>
<dbReference type="EMBL" id="GIBP01000812">
    <property type="protein sequence ID" value="NDV29781.1"/>
    <property type="molecule type" value="Transcribed_RNA"/>
</dbReference>
<evidence type="ECO:0000256" key="4">
    <source>
        <dbReference type="ARBA" id="ARBA00022723"/>
    </source>
</evidence>
<dbReference type="CDD" id="cd09857">
    <property type="entry name" value="PIN_EXO1"/>
    <property type="match status" value="1"/>
</dbReference>